<dbReference type="InterPro" id="IPR036259">
    <property type="entry name" value="MFS_trans_sf"/>
</dbReference>
<gene>
    <name evidence="8" type="ORF">GETHLI_20630</name>
</gene>
<evidence type="ECO:0000256" key="2">
    <source>
        <dbReference type="ARBA" id="ARBA00022475"/>
    </source>
</evidence>
<feature type="transmembrane region" description="Helical" evidence="6">
    <location>
        <begin position="401"/>
        <end position="420"/>
    </location>
</feature>
<evidence type="ECO:0000256" key="1">
    <source>
        <dbReference type="ARBA" id="ARBA00004651"/>
    </source>
</evidence>
<feature type="transmembrane region" description="Helical" evidence="6">
    <location>
        <begin position="248"/>
        <end position="268"/>
    </location>
</feature>
<dbReference type="CDD" id="cd06173">
    <property type="entry name" value="MFS_MefA_like"/>
    <property type="match status" value="1"/>
</dbReference>
<evidence type="ECO:0000259" key="7">
    <source>
        <dbReference type="PROSITE" id="PS50850"/>
    </source>
</evidence>
<keyword evidence="3 6" id="KW-0812">Transmembrane</keyword>
<dbReference type="Gene3D" id="1.20.1250.20">
    <property type="entry name" value="MFS general substrate transporter like domains"/>
    <property type="match status" value="1"/>
</dbReference>
<dbReference type="SUPFAM" id="SSF103473">
    <property type="entry name" value="MFS general substrate transporter"/>
    <property type="match status" value="1"/>
</dbReference>
<dbReference type="RefSeq" id="WP_285574865.1">
    <property type="nucleotide sequence ID" value="NZ_BSDE01000003.1"/>
</dbReference>
<feature type="transmembrane region" description="Helical" evidence="6">
    <location>
        <begin position="83"/>
        <end position="105"/>
    </location>
</feature>
<proteinExistence type="predicted"/>
<dbReference type="PANTHER" id="PTHR23513:SF6">
    <property type="entry name" value="MAJOR FACILITATOR SUPERFAMILY ASSOCIATED DOMAIN-CONTAINING PROTEIN"/>
    <property type="match status" value="1"/>
</dbReference>
<keyword evidence="9" id="KW-1185">Reference proteome</keyword>
<protein>
    <submittedName>
        <fullName evidence="8">MFS transporter</fullName>
    </submittedName>
</protein>
<feature type="transmembrane region" description="Helical" evidence="6">
    <location>
        <begin position="280"/>
        <end position="300"/>
    </location>
</feature>
<dbReference type="Proteomes" id="UP001165069">
    <property type="component" value="Unassembled WGS sequence"/>
</dbReference>
<dbReference type="PROSITE" id="PS50850">
    <property type="entry name" value="MFS"/>
    <property type="match status" value="1"/>
</dbReference>
<feature type="transmembrane region" description="Helical" evidence="6">
    <location>
        <begin position="335"/>
        <end position="361"/>
    </location>
</feature>
<evidence type="ECO:0000256" key="5">
    <source>
        <dbReference type="ARBA" id="ARBA00023136"/>
    </source>
</evidence>
<name>A0ABQ5QG98_9BACT</name>
<keyword evidence="2" id="KW-1003">Cell membrane</keyword>
<evidence type="ECO:0000313" key="8">
    <source>
        <dbReference type="EMBL" id="GLH73561.1"/>
    </source>
</evidence>
<comment type="caution">
    <text evidence="8">The sequence shown here is derived from an EMBL/GenBank/DDBJ whole genome shotgun (WGS) entry which is preliminary data.</text>
</comment>
<feature type="transmembrane region" description="Helical" evidence="6">
    <location>
        <begin position="50"/>
        <end position="71"/>
    </location>
</feature>
<organism evidence="8 9">
    <name type="scientific">Geothrix limicola</name>
    <dbReference type="NCBI Taxonomy" id="2927978"/>
    <lineage>
        <taxon>Bacteria</taxon>
        <taxon>Pseudomonadati</taxon>
        <taxon>Acidobacteriota</taxon>
        <taxon>Holophagae</taxon>
        <taxon>Holophagales</taxon>
        <taxon>Holophagaceae</taxon>
        <taxon>Geothrix</taxon>
    </lineage>
</organism>
<dbReference type="InterPro" id="IPR020846">
    <property type="entry name" value="MFS_dom"/>
</dbReference>
<comment type="subcellular location">
    <subcellularLocation>
        <location evidence="1">Cell membrane</location>
        <topology evidence="1">Multi-pass membrane protein</topology>
    </subcellularLocation>
</comment>
<feature type="transmembrane region" description="Helical" evidence="6">
    <location>
        <begin position="194"/>
        <end position="214"/>
    </location>
</feature>
<sequence>MSAPSAASTPRLFANRNFTLLFTGSAISAVGDQFTLVALPWLVLKLTGNPGALGLVLMVMALPRAAFMLIGGAVVDRMSPRRVLLVSRGVNTAFVVLLAALVLGGGIRMSLLYLIAAGIGLSTAFAFPAASSILPQMLPREQLQAANGLVMGLRQASMILGPVLAGLLIAGGAAPHAPGALANAHGLADARGMGLSFAVDALSFVVSLASLLLIRLPGEDRPKAAEGGVLADVVKGIRHIGADAQLRAFFLYLGLVSVFVGGPVQVGLPVLADTRLHHGAASLGLLMTSYGGGILLGNLASQRSLRLSGGRLGLLILGFDTLAGLLLAALPQAPSTTFCAILLALMGCFAGVAQVGVVSWIQRRVPIALMGRTMSLLFFVLMGVGPISAALAGALLKVTSLRTLFMGAGFLLSAIALACLSRPNLRGLGVGEAERATDPEGVSG</sequence>
<accession>A0ABQ5QG98</accession>
<dbReference type="PANTHER" id="PTHR23513">
    <property type="entry name" value="INTEGRAL MEMBRANE EFFLUX PROTEIN-RELATED"/>
    <property type="match status" value="1"/>
</dbReference>
<dbReference type="Pfam" id="PF07690">
    <property type="entry name" value="MFS_1"/>
    <property type="match status" value="1"/>
</dbReference>
<dbReference type="InterPro" id="IPR011701">
    <property type="entry name" value="MFS"/>
</dbReference>
<feature type="transmembrane region" description="Helical" evidence="6">
    <location>
        <begin position="373"/>
        <end position="395"/>
    </location>
</feature>
<dbReference type="EMBL" id="BSDE01000003">
    <property type="protein sequence ID" value="GLH73561.1"/>
    <property type="molecule type" value="Genomic_DNA"/>
</dbReference>
<evidence type="ECO:0000313" key="9">
    <source>
        <dbReference type="Proteomes" id="UP001165069"/>
    </source>
</evidence>
<keyword evidence="5 6" id="KW-0472">Membrane</keyword>
<evidence type="ECO:0000256" key="4">
    <source>
        <dbReference type="ARBA" id="ARBA00022989"/>
    </source>
</evidence>
<feature type="transmembrane region" description="Helical" evidence="6">
    <location>
        <begin position="20"/>
        <end position="44"/>
    </location>
</feature>
<feature type="transmembrane region" description="Helical" evidence="6">
    <location>
        <begin position="312"/>
        <end position="329"/>
    </location>
</feature>
<feature type="transmembrane region" description="Helical" evidence="6">
    <location>
        <begin position="156"/>
        <end position="174"/>
    </location>
</feature>
<evidence type="ECO:0000256" key="6">
    <source>
        <dbReference type="SAM" id="Phobius"/>
    </source>
</evidence>
<reference evidence="8 9" key="1">
    <citation type="journal article" date="2023" name="Antonie Van Leeuwenhoek">
        <title>Mesoterricola silvestris gen. nov., sp. nov., Mesoterricola sediminis sp. nov., Geothrix oryzae sp. nov., Geothrix edaphica sp. nov., Geothrix rubra sp. nov., and Geothrix limicola sp. nov., six novel members of Acidobacteriota isolated from soils.</title>
        <authorList>
            <person name="Itoh H."/>
            <person name="Sugisawa Y."/>
            <person name="Mise K."/>
            <person name="Xu Z."/>
            <person name="Kuniyasu M."/>
            <person name="Ushijima N."/>
            <person name="Kawano K."/>
            <person name="Kobayashi E."/>
            <person name="Shiratori Y."/>
            <person name="Masuda Y."/>
            <person name="Senoo K."/>
        </authorList>
    </citation>
    <scope>NUCLEOTIDE SEQUENCE [LARGE SCALE GENOMIC DNA]</scope>
    <source>
        <strain evidence="8 9">Red804</strain>
    </source>
</reference>
<feature type="transmembrane region" description="Helical" evidence="6">
    <location>
        <begin position="111"/>
        <end position="135"/>
    </location>
</feature>
<keyword evidence="4 6" id="KW-1133">Transmembrane helix</keyword>
<feature type="domain" description="Major facilitator superfamily (MFS) profile" evidence="7">
    <location>
        <begin position="17"/>
        <end position="426"/>
    </location>
</feature>
<evidence type="ECO:0000256" key="3">
    <source>
        <dbReference type="ARBA" id="ARBA00022692"/>
    </source>
</evidence>